<organism evidence="8 9">
    <name type="scientific">Lepeophtheirus salmonis</name>
    <name type="common">Salmon louse</name>
    <name type="synonym">Caligus salmonis</name>
    <dbReference type="NCBI Taxonomy" id="72036"/>
    <lineage>
        <taxon>Eukaryota</taxon>
        <taxon>Metazoa</taxon>
        <taxon>Ecdysozoa</taxon>
        <taxon>Arthropoda</taxon>
        <taxon>Crustacea</taxon>
        <taxon>Multicrustacea</taxon>
        <taxon>Hexanauplia</taxon>
        <taxon>Copepoda</taxon>
        <taxon>Siphonostomatoida</taxon>
        <taxon>Caligidae</taxon>
        <taxon>Lepeophtheirus</taxon>
    </lineage>
</organism>
<evidence type="ECO:0000256" key="1">
    <source>
        <dbReference type="ARBA" id="ARBA00004141"/>
    </source>
</evidence>
<dbReference type="PRINTS" id="PR00119">
    <property type="entry name" value="CATATPASE"/>
</dbReference>
<feature type="domain" description="P-type ATPase C-terminal" evidence="7">
    <location>
        <begin position="238"/>
        <end position="403"/>
    </location>
</feature>
<evidence type="ECO:0000256" key="3">
    <source>
        <dbReference type="ARBA" id="ARBA00022723"/>
    </source>
</evidence>
<evidence type="ECO:0000256" key="6">
    <source>
        <dbReference type="ARBA" id="ARBA00023136"/>
    </source>
</evidence>
<evidence type="ECO:0000256" key="5">
    <source>
        <dbReference type="ARBA" id="ARBA00022989"/>
    </source>
</evidence>
<dbReference type="SUPFAM" id="SSF81665">
    <property type="entry name" value="Calcium ATPase, transmembrane domain M"/>
    <property type="match status" value="1"/>
</dbReference>
<keyword evidence="2" id="KW-0812">Transmembrane</keyword>
<evidence type="ECO:0000256" key="2">
    <source>
        <dbReference type="ARBA" id="ARBA00022692"/>
    </source>
</evidence>
<dbReference type="InterPro" id="IPR032630">
    <property type="entry name" value="P_typ_ATPase_c"/>
</dbReference>
<dbReference type="SUPFAM" id="SSF56784">
    <property type="entry name" value="HAD-like"/>
    <property type="match status" value="1"/>
</dbReference>
<dbReference type="Proteomes" id="UP000675881">
    <property type="component" value="Chromosome 3"/>
</dbReference>
<sequence length="471" mass="53858">MPKTQWSKGKKLLAESYNRIENSFQLIGATGIEDRLQDGVPETIAKLRQAGIVVWVLTGDKQETAINIAYSCQLFPSNVEILTVNARSKDATETTIKYHLDAIMNDKRTNLQKPFLELTSYCASVLCCRATPLQKAFIVRIVKEQLHMKTLAIGDGANDVSMIQTADIGVGISGQEGMQAVMASDFAISRFKYLERLLLVHGHWNYDRLSRMIHYFFYKNATFVFVCFWYQLFCGFSAIGVYDQDAPDYILQNMPRLYERGRLGQIYKPYSFWISMADALYQSIVIFFTAYGCYNDTDIGLWEFGTIICTSCLFVMTFHLAVETNSWTIIHWISLIVSIFSYFVFALLYSGVCVNCFGLQVPYWVMQHAMGTIQFWFILIYTSVVAVFPRTCIKALINTCRPNSVTEVLLSRQSNEENKEEDSLFSASSVLRIMDDDQDIRLTSYRELYKNRVAPLICPAHDNPAYLDSQE</sequence>
<evidence type="ECO:0000313" key="9">
    <source>
        <dbReference type="Proteomes" id="UP000675881"/>
    </source>
</evidence>
<dbReference type="InterPro" id="IPR036412">
    <property type="entry name" value="HAD-like_sf"/>
</dbReference>
<keyword evidence="9" id="KW-1185">Reference proteome</keyword>
<gene>
    <name evidence="8" type="ORF">LSAA_7334</name>
</gene>
<dbReference type="InterPro" id="IPR023214">
    <property type="entry name" value="HAD_sf"/>
</dbReference>
<comment type="subcellular location">
    <subcellularLocation>
        <location evidence="1">Membrane</location>
        <topology evidence="1">Multi-pass membrane protein</topology>
    </subcellularLocation>
</comment>
<dbReference type="OrthoDB" id="377733at2759"/>
<dbReference type="GO" id="GO:0045332">
    <property type="term" value="P:phospholipid translocation"/>
    <property type="evidence" value="ECO:0007669"/>
    <property type="project" value="TreeGrafter"/>
</dbReference>
<dbReference type="InterPro" id="IPR001757">
    <property type="entry name" value="P_typ_ATPase"/>
</dbReference>
<keyword evidence="5" id="KW-1133">Transmembrane helix</keyword>
<evidence type="ECO:0000256" key="4">
    <source>
        <dbReference type="ARBA" id="ARBA00022842"/>
    </source>
</evidence>
<reference evidence="8" key="1">
    <citation type="submission" date="2021-02" db="EMBL/GenBank/DDBJ databases">
        <authorList>
            <person name="Bekaert M."/>
        </authorList>
    </citation>
    <scope>NUCLEOTIDE SEQUENCE</scope>
    <source>
        <strain evidence="8">IoA-00</strain>
    </source>
</reference>
<name>A0A7R8CRX1_LEPSM</name>
<keyword evidence="6" id="KW-0472">Membrane</keyword>
<keyword evidence="4" id="KW-0460">Magnesium</keyword>
<dbReference type="PANTHER" id="PTHR24092:SF218">
    <property type="entry name" value="PHOSPHOLIPID-TRANSPORTING ATPASE"/>
    <property type="match status" value="1"/>
</dbReference>
<dbReference type="GO" id="GO:0140326">
    <property type="term" value="F:ATPase-coupled intramembrane lipid transporter activity"/>
    <property type="evidence" value="ECO:0007669"/>
    <property type="project" value="TreeGrafter"/>
</dbReference>
<keyword evidence="3" id="KW-0479">Metal-binding</keyword>
<dbReference type="AlphaFoldDB" id="A0A7R8CRX1"/>
<dbReference type="InterPro" id="IPR023298">
    <property type="entry name" value="ATPase_P-typ_TM_dom_sf"/>
</dbReference>
<accession>A0A7R8CRX1</accession>
<dbReference type="NCBIfam" id="TIGR01494">
    <property type="entry name" value="ATPase_P-type"/>
    <property type="match status" value="2"/>
</dbReference>
<protein>
    <submittedName>
        <fullName evidence="8">E7.6.2.1</fullName>
    </submittedName>
</protein>
<dbReference type="Gene3D" id="3.40.50.1000">
    <property type="entry name" value="HAD superfamily/HAD-like"/>
    <property type="match status" value="1"/>
</dbReference>
<dbReference type="GO" id="GO:0016887">
    <property type="term" value="F:ATP hydrolysis activity"/>
    <property type="evidence" value="ECO:0007669"/>
    <property type="project" value="InterPro"/>
</dbReference>
<evidence type="ECO:0000259" key="7">
    <source>
        <dbReference type="Pfam" id="PF16212"/>
    </source>
</evidence>
<dbReference type="Pfam" id="PF00702">
    <property type="entry name" value="Hydrolase"/>
    <property type="match status" value="1"/>
</dbReference>
<evidence type="ECO:0000313" key="8">
    <source>
        <dbReference type="EMBL" id="CAF2906795.1"/>
    </source>
</evidence>
<dbReference type="GO" id="GO:0005524">
    <property type="term" value="F:ATP binding"/>
    <property type="evidence" value="ECO:0007669"/>
    <property type="project" value="InterPro"/>
</dbReference>
<dbReference type="EMBL" id="HG994582">
    <property type="protein sequence ID" value="CAF2906795.1"/>
    <property type="molecule type" value="Genomic_DNA"/>
</dbReference>
<dbReference type="Pfam" id="PF16212">
    <property type="entry name" value="PhoLip_ATPase_C"/>
    <property type="match status" value="1"/>
</dbReference>
<dbReference type="GO" id="GO:0005886">
    <property type="term" value="C:plasma membrane"/>
    <property type="evidence" value="ECO:0007669"/>
    <property type="project" value="TreeGrafter"/>
</dbReference>
<proteinExistence type="predicted"/>
<dbReference type="GO" id="GO:0046872">
    <property type="term" value="F:metal ion binding"/>
    <property type="evidence" value="ECO:0007669"/>
    <property type="project" value="UniProtKB-KW"/>
</dbReference>
<dbReference type="PANTHER" id="PTHR24092">
    <property type="entry name" value="PROBABLE PHOSPHOLIPID-TRANSPORTING ATPASE"/>
    <property type="match status" value="1"/>
</dbReference>
<dbReference type="FunFam" id="3.40.50.1000:FF:000130">
    <property type="entry name" value="Phospholipid-transporting ATPase"/>
    <property type="match status" value="1"/>
</dbReference>